<accession>A0A3V9E1T9</accession>
<reference evidence="2" key="1">
    <citation type="journal article" date="2018" name="Genome Biol.">
        <title>SKESA: strategic k-mer extension for scrupulous assemblies.</title>
        <authorList>
            <person name="Souvorov A."/>
            <person name="Agarwala R."/>
            <person name="Lipman D.J."/>
        </authorList>
    </citation>
    <scope>NUCLEOTIDE SEQUENCE</scope>
    <source>
        <strain evidence="2">Salmonella enterica</strain>
    </source>
</reference>
<evidence type="ECO:0000313" key="2">
    <source>
        <dbReference type="EMBL" id="HAB1604795.1"/>
    </source>
</evidence>
<sequence length="97" mass="11342">MGEVPFSGANTRQYIALSKAKFIYSKGALFYTALIKYKAELDQKNYKTRANKVKRKIYLNNIKKVSFQISHHRTFPAVVRSRSKSLTEIDRYKRSMC</sequence>
<dbReference type="EMBL" id="AAHMGB010000026">
    <property type="protein sequence ID" value="EBX7852865.1"/>
    <property type="molecule type" value="Genomic_DNA"/>
</dbReference>
<proteinExistence type="predicted"/>
<evidence type="ECO:0000313" key="1">
    <source>
        <dbReference type="EMBL" id="EBX7852865.1"/>
    </source>
</evidence>
<gene>
    <name evidence="1" type="ORF">AH903_24210</name>
    <name evidence="2" type="ORF">GBS55_04035</name>
</gene>
<protein>
    <submittedName>
        <fullName evidence="1">Uncharacterized protein</fullName>
    </submittedName>
</protein>
<organism evidence="1">
    <name type="scientific">Salmonella enterica subsp. enterica serovar Havana</name>
    <dbReference type="NCBI Taxonomy" id="179997"/>
    <lineage>
        <taxon>Bacteria</taxon>
        <taxon>Pseudomonadati</taxon>
        <taxon>Pseudomonadota</taxon>
        <taxon>Gammaproteobacteria</taxon>
        <taxon>Enterobacterales</taxon>
        <taxon>Enterobacteriaceae</taxon>
        <taxon>Salmonella</taxon>
    </lineage>
</organism>
<dbReference type="EMBL" id="DAAFUJ010000002">
    <property type="protein sequence ID" value="HAB1604795.1"/>
    <property type="molecule type" value="Genomic_DNA"/>
</dbReference>
<comment type="caution">
    <text evidence="1">The sequence shown here is derived from an EMBL/GenBank/DDBJ whole genome shotgun (WGS) entry which is preliminary data.</text>
</comment>
<name>A0A3V9E1T9_SALET</name>
<reference evidence="2" key="3">
    <citation type="submission" date="2019-10" db="EMBL/GenBank/DDBJ databases">
        <authorList>
            <consortium name="NCBI Pathogen Detection Project"/>
        </authorList>
    </citation>
    <scope>NUCLEOTIDE SEQUENCE</scope>
    <source>
        <strain evidence="2">Salmonella enterica</strain>
    </source>
</reference>
<dbReference type="AlphaFoldDB" id="A0A3V9E1T9"/>
<reference evidence="1" key="2">
    <citation type="submission" date="2018-07" db="EMBL/GenBank/DDBJ databases">
        <authorList>
            <consortium name="GenomeTrakr network: Whole genome sequencing for foodborne pathogen traceback"/>
        </authorList>
    </citation>
    <scope>NUCLEOTIDE SEQUENCE</scope>
    <source>
        <strain evidence="1">FDA00002801</strain>
    </source>
</reference>